<protein>
    <recommendedName>
        <fullName evidence="4">DUF2970 domain-containing protein</fullName>
    </recommendedName>
</protein>
<keyword evidence="1" id="KW-0812">Transmembrane</keyword>
<reference evidence="2" key="1">
    <citation type="submission" date="2022-12" db="EMBL/GenBank/DDBJ databases">
        <title>Bacterial isolates from different developmental stages of Nematostella vectensis.</title>
        <authorList>
            <person name="Fraune S."/>
        </authorList>
    </citation>
    <scope>NUCLEOTIDE SEQUENCE</scope>
    <source>
        <strain evidence="2">G21632-S1</strain>
    </source>
</reference>
<name>A0ABT4LRZ7_9PROT</name>
<evidence type="ECO:0000313" key="2">
    <source>
        <dbReference type="EMBL" id="MCZ4297142.1"/>
    </source>
</evidence>
<dbReference type="RefSeq" id="WP_269401300.1">
    <property type="nucleotide sequence ID" value="NZ_JAPWGW010000001.1"/>
</dbReference>
<dbReference type="Proteomes" id="UP001083770">
    <property type="component" value="Unassembled WGS sequence"/>
</dbReference>
<feature type="transmembrane region" description="Helical" evidence="1">
    <location>
        <begin position="21"/>
        <end position="47"/>
    </location>
</feature>
<accession>A0ABT4LRZ7</accession>
<evidence type="ECO:0000256" key="1">
    <source>
        <dbReference type="SAM" id="Phobius"/>
    </source>
</evidence>
<keyword evidence="1" id="KW-1133">Transmembrane helix</keyword>
<comment type="caution">
    <text evidence="2">The sequence shown here is derived from an EMBL/GenBank/DDBJ whole genome shotgun (WGS) entry which is preliminary data.</text>
</comment>
<proteinExistence type="predicted"/>
<keyword evidence="3" id="KW-1185">Reference proteome</keyword>
<dbReference type="EMBL" id="JAPWGW010000001">
    <property type="protein sequence ID" value="MCZ4297142.1"/>
    <property type="molecule type" value="Genomic_DNA"/>
</dbReference>
<evidence type="ECO:0008006" key="4">
    <source>
        <dbReference type="Google" id="ProtNLM"/>
    </source>
</evidence>
<sequence length="49" mass="5406">MEKHDSFRSWWAGVPSREKPGLKMLGIVFFVVMAVSALVSMIAQLLLAG</sequence>
<organism evidence="2 3">
    <name type="scientific">Henriciella marina</name>
    <dbReference type="NCBI Taxonomy" id="453851"/>
    <lineage>
        <taxon>Bacteria</taxon>
        <taxon>Pseudomonadati</taxon>
        <taxon>Pseudomonadota</taxon>
        <taxon>Alphaproteobacteria</taxon>
        <taxon>Hyphomonadales</taxon>
        <taxon>Hyphomonadaceae</taxon>
        <taxon>Henriciella</taxon>
    </lineage>
</organism>
<gene>
    <name evidence="2" type="ORF">O4G74_03620</name>
</gene>
<keyword evidence="1" id="KW-0472">Membrane</keyword>
<evidence type="ECO:0000313" key="3">
    <source>
        <dbReference type="Proteomes" id="UP001083770"/>
    </source>
</evidence>